<accession>A2ZLJ6</accession>
<gene>
    <name evidence="2" type="ORF">OsI_38693</name>
</gene>
<proteinExistence type="predicted"/>
<dbReference type="AlphaFoldDB" id="A2ZLJ6"/>
<feature type="region of interest" description="Disordered" evidence="1">
    <location>
        <begin position="1"/>
        <end position="38"/>
    </location>
</feature>
<feature type="compositionally biased region" description="Low complexity" evidence="1">
    <location>
        <begin position="1"/>
        <end position="31"/>
    </location>
</feature>
<evidence type="ECO:0000313" key="3">
    <source>
        <dbReference type="Proteomes" id="UP000007015"/>
    </source>
</evidence>
<evidence type="ECO:0000256" key="1">
    <source>
        <dbReference type="SAM" id="MobiDB-lite"/>
    </source>
</evidence>
<dbReference type="HOGENOM" id="CLU_1317318_0_0_1"/>
<protein>
    <submittedName>
        <fullName evidence="2">Uncharacterized protein</fullName>
    </submittedName>
</protein>
<organism evidence="2 3">
    <name type="scientific">Oryza sativa subsp. indica</name>
    <name type="common">Rice</name>
    <dbReference type="NCBI Taxonomy" id="39946"/>
    <lineage>
        <taxon>Eukaryota</taxon>
        <taxon>Viridiplantae</taxon>
        <taxon>Streptophyta</taxon>
        <taxon>Embryophyta</taxon>
        <taxon>Tracheophyta</taxon>
        <taxon>Spermatophyta</taxon>
        <taxon>Magnoliopsida</taxon>
        <taxon>Liliopsida</taxon>
        <taxon>Poales</taxon>
        <taxon>Poaceae</taxon>
        <taxon>BOP clade</taxon>
        <taxon>Oryzoideae</taxon>
        <taxon>Oryzeae</taxon>
        <taxon>Oryzinae</taxon>
        <taxon>Oryza</taxon>
        <taxon>Oryza sativa</taxon>
    </lineage>
</organism>
<dbReference type="Gramene" id="BGIOSGA036023-TA">
    <property type="protein sequence ID" value="BGIOSGA036023-PA"/>
    <property type="gene ID" value="BGIOSGA036023"/>
</dbReference>
<keyword evidence="3" id="KW-1185">Reference proteome</keyword>
<name>A2ZLJ6_ORYSI</name>
<evidence type="ECO:0000313" key="2">
    <source>
        <dbReference type="EMBL" id="EAY83480.1"/>
    </source>
</evidence>
<sequence>MTRRAALPSPASTATPLSPSLPSLSSPASSASRRHWSGRQIQRRSGWIWASRGQIGEDMVAGKAPAEETGQGVRWPDLVAVVPVRDDHHHDVVHVLLGGEHRRLKPVDGAELDLRRPTPTPRRRSYHCLLPLLVAALAGQLPWRCRARERGTGEREKEREERGGRGILSLETQWPQEPIGAMRRLPSSPGKKTTRDRSPSQGARGLARG</sequence>
<feature type="region of interest" description="Disordered" evidence="1">
    <location>
        <begin position="149"/>
        <end position="209"/>
    </location>
</feature>
<dbReference type="Proteomes" id="UP000007015">
    <property type="component" value="Chromosome 12"/>
</dbReference>
<reference evidence="2 3" key="1">
    <citation type="journal article" date="2005" name="PLoS Biol.">
        <title>The genomes of Oryza sativa: a history of duplications.</title>
        <authorList>
            <person name="Yu J."/>
            <person name="Wang J."/>
            <person name="Lin W."/>
            <person name="Li S."/>
            <person name="Li H."/>
            <person name="Zhou J."/>
            <person name="Ni P."/>
            <person name="Dong W."/>
            <person name="Hu S."/>
            <person name="Zeng C."/>
            <person name="Zhang J."/>
            <person name="Zhang Y."/>
            <person name="Li R."/>
            <person name="Xu Z."/>
            <person name="Li S."/>
            <person name="Li X."/>
            <person name="Zheng H."/>
            <person name="Cong L."/>
            <person name="Lin L."/>
            <person name="Yin J."/>
            <person name="Geng J."/>
            <person name="Li G."/>
            <person name="Shi J."/>
            <person name="Liu J."/>
            <person name="Lv H."/>
            <person name="Li J."/>
            <person name="Wang J."/>
            <person name="Deng Y."/>
            <person name="Ran L."/>
            <person name="Shi X."/>
            <person name="Wang X."/>
            <person name="Wu Q."/>
            <person name="Li C."/>
            <person name="Ren X."/>
            <person name="Wang J."/>
            <person name="Wang X."/>
            <person name="Li D."/>
            <person name="Liu D."/>
            <person name="Zhang X."/>
            <person name="Ji Z."/>
            <person name="Zhao W."/>
            <person name="Sun Y."/>
            <person name="Zhang Z."/>
            <person name="Bao J."/>
            <person name="Han Y."/>
            <person name="Dong L."/>
            <person name="Ji J."/>
            <person name="Chen P."/>
            <person name="Wu S."/>
            <person name="Liu J."/>
            <person name="Xiao Y."/>
            <person name="Bu D."/>
            <person name="Tan J."/>
            <person name="Yang L."/>
            <person name="Ye C."/>
            <person name="Zhang J."/>
            <person name="Xu J."/>
            <person name="Zhou Y."/>
            <person name="Yu Y."/>
            <person name="Zhang B."/>
            <person name="Zhuang S."/>
            <person name="Wei H."/>
            <person name="Liu B."/>
            <person name="Lei M."/>
            <person name="Yu H."/>
            <person name="Li Y."/>
            <person name="Xu H."/>
            <person name="Wei S."/>
            <person name="He X."/>
            <person name="Fang L."/>
            <person name="Zhang Z."/>
            <person name="Zhang Y."/>
            <person name="Huang X."/>
            <person name="Su Z."/>
            <person name="Tong W."/>
            <person name="Li J."/>
            <person name="Tong Z."/>
            <person name="Li S."/>
            <person name="Ye J."/>
            <person name="Wang L."/>
            <person name="Fang L."/>
            <person name="Lei T."/>
            <person name="Chen C."/>
            <person name="Chen H."/>
            <person name="Xu Z."/>
            <person name="Li H."/>
            <person name="Huang H."/>
            <person name="Zhang F."/>
            <person name="Xu H."/>
            <person name="Li N."/>
            <person name="Zhao C."/>
            <person name="Li S."/>
            <person name="Dong L."/>
            <person name="Huang Y."/>
            <person name="Li L."/>
            <person name="Xi Y."/>
            <person name="Qi Q."/>
            <person name="Li W."/>
            <person name="Zhang B."/>
            <person name="Hu W."/>
            <person name="Zhang Y."/>
            <person name="Tian X."/>
            <person name="Jiao Y."/>
            <person name="Liang X."/>
            <person name="Jin J."/>
            <person name="Gao L."/>
            <person name="Zheng W."/>
            <person name="Hao B."/>
            <person name="Liu S."/>
            <person name="Wang W."/>
            <person name="Yuan L."/>
            <person name="Cao M."/>
            <person name="McDermott J."/>
            <person name="Samudrala R."/>
            <person name="Wang J."/>
            <person name="Wong G.K."/>
            <person name="Yang H."/>
        </authorList>
    </citation>
    <scope>NUCLEOTIDE SEQUENCE [LARGE SCALE GENOMIC DNA]</scope>
    <source>
        <strain evidence="3">cv. 93-11</strain>
    </source>
</reference>
<feature type="compositionally biased region" description="Basic and acidic residues" evidence="1">
    <location>
        <begin position="149"/>
        <end position="164"/>
    </location>
</feature>
<dbReference type="EMBL" id="CM000137">
    <property type="protein sequence ID" value="EAY83480.1"/>
    <property type="molecule type" value="Genomic_DNA"/>
</dbReference>